<evidence type="ECO:0000313" key="4">
    <source>
        <dbReference type="Proteomes" id="UP000246077"/>
    </source>
</evidence>
<protein>
    <submittedName>
        <fullName evidence="3">Type II toxin-antitoxin system RelE/ParE family toxin</fullName>
    </submittedName>
</protein>
<accession>A0A317DZE0</accession>
<dbReference type="InterPro" id="IPR035093">
    <property type="entry name" value="RelE/ParE_toxin_dom_sf"/>
</dbReference>
<name>A0A317DZE0_9PROT</name>
<dbReference type="Gene3D" id="3.30.2310.20">
    <property type="entry name" value="RelE-like"/>
    <property type="match status" value="1"/>
</dbReference>
<dbReference type="PANTHER" id="PTHR33755">
    <property type="entry name" value="TOXIN PARE1-RELATED"/>
    <property type="match status" value="1"/>
</dbReference>
<dbReference type="Pfam" id="PF05016">
    <property type="entry name" value="ParE_toxin"/>
    <property type="match status" value="1"/>
</dbReference>
<evidence type="ECO:0000256" key="1">
    <source>
        <dbReference type="ARBA" id="ARBA00006226"/>
    </source>
</evidence>
<reference evidence="4" key="1">
    <citation type="submission" date="2018-05" db="EMBL/GenBank/DDBJ databases">
        <title>Zavarzinia sp. HR-AS.</title>
        <authorList>
            <person name="Lee Y."/>
            <person name="Jeon C.O."/>
        </authorList>
    </citation>
    <scope>NUCLEOTIDE SEQUENCE [LARGE SCALE GENOMIC DNA]</scope>
    <source>
        <strain evidence="4">DSM 1231</strain>
    </source>
</reference>
<proteinExistence type="inferred from homology"/>
<keyword evidence="4" id="KW-1185">Reference proteome</keyword>
<dbReference type="Proteomes" id="UP000246077">
    <property type="component" value="Unassembled WGS sequence"/>
</dbReference>
<dbReference type="InterPro" id="IPR051803">
    <property type="entry name" value="TA_system_RelE-like_toxin"/>
</dbReference>
<comment type="caution">
    <text evidence="3">The sequence shown here is derived from an EMBL/GenBank/DDBJ whole genome shotgun (WGS) entry which is preliminary data.</text>
</comment>
<dbReference type="InterPro" id="IPR007712">
    <property type="entry name" value="RelE/ParE_toxin"/>
</dbReference>
<evidence type="ECO:0000256" key="2">
    <source>
        <dbReference type="ARBA" id="ARBA00022649"/>
    </source>
</evidence>
<dbReference type="PANTHER" id="PTHR33755:SF6">
    <property type="entry name" value="PLASMID STABILIZATION SYSTEM PROTEIN"/>
    <property type="match status" value="1"/>
</dbReference>
<sequence length="100" mass="11570">MRRLVYRSAARDDLLAIFEFIAREAASTDQGRRVVDALRRKCARLAQLPGELGRPRPELRPDIRSFPFKGYVIFFRYRGDVLEVVNILHGNRDVDAYFGS</sequence>
<keyword evidence="2" id="KW-1277">Toxin-antitoxin system</keyword>
<organism evidence="3 4">
    <name type="scientific">Zavarzinia compransoris</name>
    <dbReference type="NCBI Taxonomy" id="1264899"/>
    <lineage>
        <taxon>Bacteria</taxon>
        <taxon>Pseudomonadati</taxon>
        <taxon>Pseudomonadota</taxon>
        <taxon>Alphaproteobacteria</taxon>
        <taxon>Rhodospirillales</taxon>
        <taxon>Zavarziniaceae</taxon>
        <taxon>Zavarzinia</taxon>
    </lineage>
</organism>
<dbReference type="EMBL" id="QGLF01000004">
    <property type="protein sequence ID" value="PWR20079.1"/>
    <property type="molecule type" value="Genomic_DNA"/>
</dbReference>
<dbReference type="OrthoDB" id="5457915at2"/>
<dbReference type="RefSeq" id="WP_109922293.1">
    <property type="nucleotide sequence ID" value="NZ_QGLF01000004.1"/>
</dbReference>
<comment type="similarity">
    <text evidence="1">Belongs to the RelE toxin family.</text>
</comment>
<dbReference type="AlphaFoldDB" id="A0A317DZE0"/>
<evidence type="ECO:0000313" key="3">
    <source>
        <dbReference type="EMBL" id="PWR20079.1"/>
    </source>
</evidence>
<gene>
    <name evidence="3" type="ORF">DKG75_16730</name>
</gene>